<keyword evidence="2 5" id="KW-0812">Transmembrane</keyword>
<feature type="transmembrane region" description="Helical" evidence="5">
    <location>
        <begin position="289"/>
        <end position="307"/>
    </location>
</feature>
<evidence type="ECO:0000313" key="8">
    <source>
        <dbReference type="Proteomes" id="UP000193944"/>
    </source>
</evidence>
<dbReference type="Pfam" id="PF00003">
    <property type="entry name" value="7tm_3"/>
    <property type="match status" value="1"/>
</dbReference>
<gene>
    <name evidence="7" type="ORF">BCR32DRAFT_268953</name>
</gene>
<name>A0A1Y1X4I1_9FUNG</name>
<feature type="transmembrane region" description="Helical" evidence="5">
    <location>
        <begin position="327"/>
        <end position="346"/>
    </location>
</feature>
<feature type="transmembrane region" description="Helical" evidence="5">
    <location>
        <begin position="434"/>
        <end position="459"/>
    </location>
</feature>
<dbReference type="AlphaFoldDB" id="A0A1Y1X4I1"/>
<feature type="domain" description="G-protein coupled receptors family 3 profile" evidence="6">
    <location>
        <begin position="230"/>
        <end position="450"/>
    </location>
</feature>
<sequence>MKLISILLFIICQFGIIYLTKAIKLLSSAWSYSNYDFLFSPLIKKFNEYAKENSIDTEIDIELHSPSNSSLYVDDYGSFIEHLLKKKSTKYDIIFYDVIYTPRYSSYFIDLKDYLPKEHIDNYASGIAYDTCVHNGKWVGLHVSIDHTFLYSNKYYLNKYNRTVPKTWDELLDTGKYILEKEREEGNTDLIGYNGQFPNYETAISSAQEVIYSFRKTVNSSYPDYDTLFLFTIMLISSLFLFINCYKKWFYFFSKKYWLIIFLGFNINLGSIFTKYGELTNLKCYLGNVFYIIGFTLIYIPILYKLIVNFQLKNKFVTIIENSQKLFIPFFLIIDVIFIMGLYFSSYSQIETIFIDQGKNYKACRISNVIGIITFFTMISEKLFILLFIFILIFLEWNIKKTFIDMKLITSAIYIDILLIIVASIVYYMKFTNYIVKFTLSASLNLFYVFSNFFFIYGFRIPLIYSKKREDILKLLNDIPPSSTTDSKSIYSSTTNKSRMSTFTLKILNCHYYQGDVYDDNDDIPGPLNISAQKEMSNNNALSIQIDTSNQKIDASNQKIDSSIQKFDVSSNRLSNK</sequence>
<dbReference type="OrthoDB" id="2021138at2759"/>
<evidence type="ECO:0000256" key="5">
    <source>
        <dbReference type="SAM" id="Phobius"/>
    </source>
</evidence>
<evidence type="ECO:0000256" key="3">
    <source>
        <dbReference type="ARBA" id="ARBA00022989"/>
    </source>
</evidence>
<comment type="subcellular location">
    <subcellularLocation>
        <location evidence="1">Membrane</location>
        <topology evidence="1">Multi-pass membrane protein</topology>
    </subcellularLocation>
</comment>
<organism evidence="7 8">
    <name type="scientific">Anaeromyces robustus</name>
    <dbReference type="NCBI Taxonomy" id="1754192"/>
    <lineage>
        <taxon>Eukaryota</taxon>
        <taxon>Fungi</taxon>
        <taxon>Fungi incertae sedis</taxon>
        <taxon>Chytridiomycota</taxon>
        <taxon>Chytridiomycota incertae sedis</taxon>
        <taxon>Neocallimastigomycetes</taxon>
        <taxon>Neocallimastigales</taxon>
        <taxon>Neocallimastigaceae</taxon>
        <taxon>Anaeromyces</taxon>
    </lineage>
</organism>
<evidence type="ECO:0000256" key="1">
    <source>
        <dbReference type="ARBA" id="ARBA00004141"/>
    </source>
</evidence>
<evidence type="ECO:0000313" key="7">
    <source>
        <dbReference type="EMBL" id="ORX80266.1"/>
    </source>
</evidence>
<evidence type="ECO:0000256" key="2">
    <source>
        <dbReference type="ARBA" id="ARBA00022692"/>
    </source>
</evidence>
<reference evidence="7 8" key="2">
    <citation type="submission" date="2016-08" db="EMBL/GenBank/DDBJ databases">
        <title>Pervasive Adenine N6-methylation of Active Genes in Fungi.</title>
        <authorList>
            <consortium name="DOE Joint Genome Institute"/>
            <person name="Mondo S.J."/>
            <person name="Dannebaum R.O."/>
            <person name="Kuo R.C."/>
            <person name="Labutti K."/>
            <person name="Haridas S."/>
            <person name="Kuo A."/>
            <person name="Salamov A."/>
            <person name="Ahrendt S.R."/>
            <person name="Lipzen A."/>
            <person name="Sullivan W."/>
            <person name="Andreopoulos W.B."/>
            <person name="Clum A."/>
            <person name="Lindquist E."/>
            <person name="Daum C."/>
            <person name="Ramamoorthy G.K."/>
            <person name="Gryganskyi A."/>
            <person name="Culley D."/>
            <person name="Magnuson J.K."/>
            <person name="James T.Y."/>
            <person name="O'Malley M.A."/>
            <person name="Stajich J.E."/>
            <person name="Spatafora J.W."/>
            <person name="Visel A."/>
            <person name="Grigoriev I.V."/>
        </authorList>
    </citation>
    <scope>NUCLEOTIDE SEQUENCE [LARGE SCALE GENOMIC DNA]</scope>
    <source>
        <strain evidence="7 8">S4</strain>
    </source>
</reference>
<dbReference type="SUPFAM" id="SSF53850">
    <property type="entry name" value="Periplasmic binding protein-like II"/>
    <property type="match status" value="1"/>
</dbReference>
<dbReference type="Gene3D" id="3.40.190.10">
    <property type="entry name" value="Periplasmic binding protein-like II"/>
    <property type="match status" value="1"/>
</dbReference>
<evidence type="ECO:0000259" key="6">
    <source>
        <dbReference type="Pfam" id="PF00003"/>
    </source>
</evidence>
<dbReference type="InterPro" id="IPR017978">
    <property type="entry name" value="GPCR_3_C"/>
</dbReference>
<keyword evidence="3 5" id="KW-1133">Transmembrane helix</keyword>
<keyword evidence="8" id="KW-1185">Reference proteome</keyword>
<evidence type="ECO:0000256" key="4">
    <source>
        <dbReference type="ARBA" id="ARBA00023136"/>
    </source>
</evidence>
<feature type="transmembrane region" description="Helical" evidence="5">
    <location>
        <begin position="258"/>
        <end position="277"/>
    </location>
</feature>
<feature type="transmembrane region" description="Helical" evidence="5">
    <location>
        <begin position="366"/>
        <end position="395"/>
    </location>
</feature>
<dbReference type="Proteomes" id="UP000193944">
    <property type="component" value="Unassembled WGS sequence"/>
</dbReference>
<feature type="transmembrane region" description="Helical" evidence="5">
    <location>
        <begin position="228"/>
        <end position="246"/>
    </location>
</feature>
<comment type="caution">
    <text evidence="7">The sequence shown here is derived from an EMBL/GenBank/DDBJ whole genome shotgun (WGS) entry which is preliminary data.</text>
</comment>
<dbReference type="EMBL" id="MCFG01000150">
    <property type="protein sequence ID" value="ORX80266.1"/>
    <property type="molecule type" value="Genomic_DNA"/>
</dbReference>
<proteinExistence type="predicted"/>
<accession>A0A1Y1X4I1</accession>
<feature type="transmembrane region" description="Helical" evidence="5">
    <location>
        <begin position="407"/>
        <end position="428"/>
    </location>
</feature>
<protein>
    <recommendedName>
        <fullName evidence="6">G-protein coupled receptors family 3 profile domain-containing protein</fullName>
    </recommendedName>
</protein>
<keyword evidence="4 5" id="KW-0472">Membrane</keyword>
<reference evidence="7 8" key="1">
    <citation type="submission" date="2016-08" db="EMBL/GenBank/DDBJ databases">
        <title>A Parts List for Fungal Cellulosomes Revealed by Comparative Genomics.</title>
        <authorList>
            <consortium name="DOE Joint Genome Institute"/>
            <person name="Haitjema C.H."/>
            <person name="Gilmore S.P."/>
            <person name="Henske J.K."/>
            <person name="Solomon K.V."/>
            <person name="De Groot R."/>
            <person name="Kuo A."/>
            <person name="Mondo S.J."/>
            <person name="Salamov A.A."/>
            <person name="Labutti K."/>
            <person name="Zhao Z."/>
            <person name="Chiniquy J."/>
            <person name="Barry K."/>
            <person name="Brewer H.M."/>
            <person name="Purvine S.O."/>
            <person name="Wright A.T."/>
            <person name="Boxma B."/>
            <person name="Van Alen T."/>
            <person name="Hackstein J.H."/>
            <person name="Baker S.E."/>
            <person name="Grigoriev I.V."/>
            <person name="O'Malley M.A."/>
        </authorList>
    </citation>
    <scope>NUCLEOTIDE SEQUENCE [LARGE SCALE GENOMIC DNA]</scope>
    <source>
        <strain evidence="7 8">S4</strain>
    </source>
</reference>